<comment type="caution">
    <text evidence="2">The sequence shown here is derived from an EMBL/GenBank/DDBJ whole genome shotgun (WGS) entry which is preliminary data.</text>
</comment>
<evidence type="ECO:0000256" key="1">
    <source>
        <dbReference type="SAM" id="MobiDB-lite"/>
    </source>
</evidence>
<gene>
    <name evidence="2" type="ORF">OXX778_LOCUS22672</name>
</gene>
<evidence type="ECO:0000313" key="3">
    <source>
        <dbReference type="Proteomes" id="UP000663879"/>
    </source>
</evidence>
<reference evidence="2" key="1">
    <citation type="submission" date="2021-02" db="EMBL/GenBank/DDBJ databases">
        <authorList>
            <person name="Nowell W R."/>
        </authorList>
    </citation>
    <scope>NUCLEOTIDE SEQUENCE</scope>
    <source>
        <strain evidence="2">Ploen Becks lab</strain>
    </source>
</reference>
<accession>A0A814RN60</accession>
<dbReference type="Proteomes" id="UP000663879">
    <property type="component" value="Unassembled WGS sequence"/>
</dbReference>
<dbReference type="EMBL" id="CAJNOC010009998">
    <property type="protein sequence ID" value="CAF1135570.1"/>
    <property type="molecule type" value="Genomic_DNA"/>
</dbReference>
<feature type="non-terminal residue" evidence="2">
    <location>
        <position position="1"/>
    </location>
</feature>
<organism evidence="2 3">
    <name type="scientific">Brachionus calyciflorus</name>
    <dbReference type="NCBI Taxonomy" id="104777"/>
    <lineage>
        <taxon>Eukaryota</taxon>
        <taxon>Metazoa</taxon>
        <taxon>Spiralia</taxon>
        <taxon>Gnathifera</taxon>
        <taxon>Rotifera</taxon>
        <taxon>Eurotatoria</taxon>
        <taxon>Monogononta</taxon>
        <taxon>Pseudotrocha</taxon>
        <taxon>Ploima</taxon>
        <taxon>Brachionidae</taxon>
        <taxon>Brachionus</taxon>
    </lineage>
</organism>
<evidence type="ECO:0000313" key="2">
    <source>
        <dbReference type="EMBL" id="CAF1135570.1"/>
    </source>
</evidence>
<feature type="region of interest" description="Disordered" evidence="1">
    <location>
        <begin position="1"/>
        <end position="21"/>
    </location>
</feature>
<protein>
    <submittedName>
        <fullName evidence="2">Uncharacterized protein</fullName>
    </submittedName>
</protein>
<dbReference type="AlphaFoldDB" id="A0A814RN60"/>
<proteinExistence type="predicted"/>
<name>A0A814RN60_9BILA</name>
<keyword evidence="3" id="KW-1185">Reference proteome</keyword>
<sequence>YFKMRNRSNENKRHAKHYNKN</sequence>